<dbReference type="Proteomes" id="UP000269721">
    <property type="component" value="Unassembled WGS sequence"/>
</dbReference>
<sequence length="129" mass="14804">MLVKNVVPFEKSKDTEDSNHLRFLEVHFLAASADSKFDSKRGKEVAAAVDEHDGHVVGHLEYGFHAPQFRRCHPRTLKVQPHLHLEVEPRLDFEVEHRLDLKVEPRLDSEVPWIVAPVFAPSAQFACEF</sequence>
<reference evidence="2" key="1">
    <citation type="journal article" date="2018" name="Nat. Microbiol.">
        <title>Leveraging single-cell genomics to expand the fungal tree of life.</title>
        <authorList>
            <person name="Ahrendt S.R."/>
            <person name="Quandt C.A."/>
            <person name="Ciobanu D."/>
            <person name="Clum A."/>
            <person name="Salamov A."/>
            <person name="Andreopoulos B."/>
            <person name="Cheng J.F."/>
            <person name="Woyke T."/>
            <person name="Pelin A."/>
            <person name="Henrissat B."/>
            <person name="Reynolds N.K."/>
            <person name="Benny G.L."/>
            <person name="Smith M.E."/>
            <person name="James T.Y."/>
            <person name="Grigoriev I.V."/>
        </authorList>
    </citation>
    <scope>NUCLEOTIDE SEQUENCE [LARGE SCALE GENOMIC DNA]</scope>
</reference>
<accession>A0A4P9WA00</accession>
<keyword evidence="2" id="KW-1185">Reference proteome</keyword>
<proteinExistence type="predicted"/>
<dbReference type="EMBL" id="KZ997716">
    <property type="protein sequence ID" value="RKO87056.1"/>
    <property type="molecule type" value="Genomic_DNA"/>
</dbReference>
<gene>
    <name evidence="1" type="ORF">BDK51DRAFT_26738</name>
</gene>
<evidence type="ECO:0000313" key="2">
    <source>
        <dbReference type="Proteomes" id="UP000269721"/>
    </source>
</evidence>
<name>A0A4P9WA00_9FUNG</name>
<evidence type="ECO:0000313" key="1">
    <source>
        <dbReference type="EMBL" id="RKO87056.1"/>
    </source>
</evidence>
<organism evidence="1 2">
    <name type="scientific">Blyttiomyces helicus</name>
    <dbReference type="NCBI Taxonomy" id="388810"/>
    <lineage>
        <taxon>Eukaryota</taxon>
        <taxon>Fungi</taxon>
        <taxon>Fungi incertae sedis</taxon>
        <taxon>Chytridiomycota</taxon>
        <taxon>Chytridiomycota incertae sedis</taxon>
        <taxon>Chytridiomycetes</taxon>
        <taxon>Chytridiomycetes incertae sedis</taxon>
        <taxon>Blyttiomyces</taxon>
    </lineage>
</organism>
<dbReference type="AlphaFoldDB" id="A0A4P9WA00"/>
<protein>
    <submittedName>
        <fullName evidence="1">Uncharacterized protein</fullName>
    </submittedName>
</protein>